<name>A0A498JCA6_MALDO</name>
<keyword evidence="2" id="KW-1185">Reference proteome</keyword>
<organism evidence="1 2">
    <name type="scientific">Malus domestica</name>
    <name type="common">Apple</name>
    <name type="synonym">Pyrus malus</name>
    <dbReference type="NCBI Taxonomy" id="3750"/>
    <lineage>
        <taxon>Eukaryota</taxon>
        <taxon>Viridiplantae</taxon>
        <taxon>Streptophyta</taxon>
        <taxon>Embryophyta</taxon>
        <taxon>Tracheophyta</taxon>
        <taxon>Spermatophyta</taxon>
        <taxon>Magnoliopsida</taxon>
        <taxon>eudicotyledons</taxon>
        <taxon>Gunneridae</taxon>
        <taxon>Pentapetalae</taxon>
        <taxon>rosids</taxon>
        <taxon>fabids</taxon>
        <taxon>Rosales</taxon>
        <taxon>Rosaceae</taxon>
        <taxon>Amygdaloideae</taxon>
        <taxon>Maleae</taxon>
        <taxon>Malus</taxon>
    </lineage>
</organism>
<accession>A0A498JCA6</accession>
<sequence length="82" mass="9384">MEIDGVEVCSRKGKKLLLTNMKLGIEIRMWVMEKNGEIGGMDIEGMWTLKVGNEREKRGMKNRKGVDVARVLLICHKNQNIL</sequence>
<dbReference type="EMBL" id="RDQH01000334">
    <property type="protein sequence ID" value="RXH91001.1"/>
    <property type="molecule type" value="Genomic_DNA"/>
</dbReference>
<dbReference type="AlphaFoldDB" id="A0A498JCA6"/>
<dbReference type="Proteomes" id="UP000290289">
    <property type="component" value="Chromosome 8"/>
</dbReference>
<proteinExistence type="predicted"/>
<comment type="caution">
    <text evidence="1">The sequence shown here is derived from an EMBL/GenBank/DDBJ whole genome shotgun (WGS) entry which is preliminary data.</text>
</comment>
<evidence type="ECO:0000313" key="1">
    <source>
        <dbReference type="EMBL" id="RXH91001.1"/>
    </source>
</evidence>
<protein>
    <submittedName>
        <fullName evidence="1">Uncharacterized protein</fullName>
    </submittedName>
</protein>
<reference evidence="1 2" key="1">
    <citation type="submission" date="2018-10" db="EMBL/GenBank/DDBJ databases">
        <title>A high-quality apple genome assembly.</title>
        <authorList>
            <person name="Hu J."/>
        </authorList>
    </citation>
    <scope>NUCLEOTIDE SEQUENCE [LARGE SCALE GENOMIC DNA]</scope>
    <source>
        <strain evidence="2">cv. HFTH1</strain>
        <tissue evidence="1">Young leaf</tissue>
    </source>
</reference>
<evidence type="ECO:0000313" key="2">
    <source>
        <dbReference type="Proteomes" id="UP000290289"/>
    </source>
</evidence>
<gene>
    <name evidence="1" type="ORF">DVH24_020024</name>
</gene>